<evidence type="ECO:0000313" key="12">
    <source>
        <dbReference type="EMBL" id="OMJ14825.1"/>
    </source>
</evidence>
<dbReference type="OrthoDB" id="869189at2759"/>
<dbReference type="EMBL" id="LSSN01002887">
    <property type="protein sequence ID" value="OMJ14825.1"/>
    <property type="molecule type" value="Genomic_DNA"/>
</dbReference>
<dbReference type="InterPro" id="IPR005336">
    <property type="entry name" value="MPC"/>
</dbReference>
<keyword evidence="5 9" id="KW-0999">Mitochondrion inner membrane</keyword>
<comment type="similarity">
    <text evidence="2 9">Belongs to the mitochondrial pyruvate carrier (MPC) (TC 2.A.105) family.</text>
</comment>
<dbReference type="EMBL" id="LSSN01004534">
    <property type="protein sequence ID" value="OMJ11359.1"/>
    <property type="molecule type" value="Genomic_DNA"/>
</dbReference>
<evidence type="ECO:0000256" key="6">
    <source>
        <dbReference type="ARBA" id="ARBA00022989"/>
    </source>
</evidence>
<keyword evidence="13" id="KW-1185">Reference proteome</keyword>
<evidence type="ECO:0000256" key="9">
    <source>
        <dbReference type="RuleBase" id="RU363100"/>
    </source>
</evidence>
<dbReference type="Pfam" id="PF03650">
    <property type="entry name" value="MPC"/>
    <property type="match status" value="1"/>
</dbReference>
<comment type="function">
    <text evidence="9">Mediates the uptake of pyruvate into mitochondria.</text>
</comment>
<comment type="subcellular location">
    <subcellularLocation>
        <location evidence="1 9">Mitochondrion inner membrane</location>
        <topology evidence="1 9">Multi-pass membrane protein</topology>
    </subcellularLocation>
</comment>
<dbReference type="AlphaFoldDB" id="A0A1R1XDF6"/>
<evidence type="ECO:0000256" key="4">
    <source>
        <dbReference type="ARBA" id="ARBA00022692"/>
    </source>
</evidence>
<organism evidence="11 13">
    <name type="scientific">Smittium culicis</name>
    <dbReference type="NCBI Taxonomy" id="133412"/>
    <lineage>
        <taxon>Eukaryota</taxon>
        <taxon>Fungi</taxon>
        <taxon>Fungi incertae sedis</taxon>
        <taxon>Zoopagomycota</taxon>
        <taxon>Kickxellomycotina</taxon>
        <taxon>Harpellomycetes</taxon>
        <taxon>Harpellales</taxon>
        <taxon>Legeriomycetaceae</taxon>
        <taxon>Smittium</taxon>
    </lineage>
</organism>
<evidence type="ECO:0000313" key="11">
    <source>
        <dbReference type="EMBL" id="OMJ12657.1"/>
    </source>
</evidence>
<gene>
    <name evidence="12" type="ORF">AYI70_g7658</name>
    <name evidence="11" type="ORF">AYI70_g8972</name>
    <name evidence="10" type="ORF">AYI70_g9776</name>
</gene>
<evidence type="ECO:0000256" key="7">
    <source>
        <dbReference type="ARBA" id="ARBA00023128"/>
    </source>
</evidence>
<keyword evidence="7 9" id="KW-0496">Mitochondrion</keyword>
<dbReference type="Proteomes" id="UP000187283">
    <property type="component" value="Unassembled WGS sequence"/>
</dbReference>
<keyword evidence="8" id="KW-0472">Membrane</keyword>
<evidence type="ECO:0000256" key="5">
    <source>
        <dbReference type="ARBA" id="ARBA00022792"/>
    </source>
</evidence>
<evidence type="ECO:0000256" key="1">
    <source>
        <dbReference type="ARBA" id="ARBA00004448"/>
    </source>
</evidence>
<reference evidence="11 13" key="1">
    <citation type="submission" date="2017-01" db="EMBL/GenBank/DDBJ databases">
        <authorList>
            <person name="Mah S.A."/>
            <person name="Swanson W.J."/>
            <person name="Moy G.W."/>
            <person name="Vacquier V.D."/>
        </authorList>
    </citation>
    <scope>NUCLEOTIDE SEQUENCE [LARGE SCALE GENOMIC DNA]</scope>
    <source>
        <strain evidence="11 13">GSMNP</strain>
    </source>
</reference>
<dbReference type="GO" id="GO:0005743">
    <property type="term" value="C:mitochondrial inner membrane"/>
    <property type="evidence" value="ECO:0007669"/>
    <property type="project" value="UniProtKB-SubCell"/>
</dbReference>
<protein>
    <recommendedName>
        <fullName evidence="9">Mitochondrial pyruvate carrier</fullName>
    </recommendedName>
</protein>
<dbReference type="EMBL" id="LSSN01003870">
    <property type="protein sequence ID" value="OMJ12657.1"/>
    <property type="molecule type" value="Genomic_DNA"/>
</dbReference>
<evidence type="ECO:0000256" key="2">
    <source>
        <dbReference type="ARBA" id="ARBA00006416"/>
    </source>
</evidence>
<comment type="caution">
    <text evidence="11">The sequence shown here is derived from an EMBL/GenBank/DDBJ whole genome shotgun (WGS) entry which is preliminary data.</text>
</comment>
<evidence type="ECO:0000256" key="8">
    <source>
        <dbReference type="ARBA" id="ARBA00023136"/>
    </source>
</evidence>
<dbReference type="PANTHER" id="PTHR14154">
    <property type="entry name" value="UPF0041 BRAIN PROTEIN 44-RELATED"/>
    <property type="match status" value="1"/>
</dbReference>
<evidence type="ECO:0000256" key="3">
    <source>
        <dbReference type="ARBA" id="ARBA00022448"/>
    </source>
</evidence>
<name>A0A1R1XDF6_9FUNG</name>
<sequence>MSGAAYGGAGGKFRQFFNSPVGPKTVHFWAPLIKWSLVFVGLGDLKRPIEQVSTSQQTSLAVSGFIWARWCTIIKPKNYPLAAVNFFVGVTGAIQLIRIGKYNMDLKAKTSEPKSLPATTS</sequence>
<accession>A0A1R1XDF6</accession>
<proteinExistence type="inferred from homology"/>
<keyword evidence="11" id="KW-0670">Pyruvate</keyword>
<evidence type="ECO:0000313" key="13">
    <source>
        <dbReference type="Proteomes" id="UP000187283"/>
    </source>
</evidence>
<keyword evidence="3 9" id="KW-0813">Transport</keyword>
<keyword evidence="6" id="KW-1133">Transmembrane helix</keyword>
<dbReference type="STRING" id="133412.A0A1R1XDF6"/>
<dbReference type="GO" id="GO:0006850">
    <property type="term" value="P:pyruvate import into mitochondria"/>
    <property type="evidence" value="ECO:0007669"/>
    <property type="project" value="InterPro"/>
</dbReference>
<evidence type="ECO:0000313" key="10">
    <source>
        <dbReference type="EMBL" id="OMJ11359.1"/>
    </source>
</evidence>
<keyword evidence="4" id="KW-0812">Transmembrane</keyword>